<dbReference type="Pfam" id="PF08239">
    <property type="entry name" value="SH3_3"/>
    <property type="match status" value="1"/>
</dbReference>
<evidence type="ECO:0000313" key="4">
    <source>
        <dbReference type="Proteomes" id="UP001296921"/>
    </source>
</evidence>
<dbReference type="Proteomes" id="UP001296921">
    <property type="component" value="Unassembled WGS sequence"/>
</dbReference>
<evidence type="ECO:0000259" key="2">
    <source>
        <dbReference type="Pfam" id="PF08239"/>
    </source>
</evidence>
<evidence type="ECO:0000313" key="3">
    <source>
        <dbReference type="EMBL" id="MBK5143085.1"/>
    </source>
</evidence>
<protein>
    <submittedName>
        <fullName evidence="3">SH3 domain-containing protein</fullName>
    </submittedName>
</protein>
<dbReference type="RefSeq" id="WP_218468204.1">
    <property type="nucleotide sequence ID" value="NZ_JADRCR010000002.1"/>
</dbReference>
<feature type="region of interest" description="Disordered" evidence="1">
    <location>
        <begin position="29"/>
        <end position="57"/>
    </location>
</feature>
<comment type="caution">
    <text evidence="3">The sequence shown here is derived from an EMBL/GenBank/DDBJ whole genome shotgun (WGS) entry which is preliminary data.</text>
</comment>
<proteinExistence type="predicted"/>
<dbReference type="InterPro" id="IPR003646">
    <property type="entry name" value="SH3-like_bac-type"/>
</dbReference>
<dbReference type="EMBL" id="JADRCR010000002">
    <property type="protein sequence ID" value="MBK5143085.1"/>
    <property type="molecule type" value="Genomic_DNA"/>
</dbReference>
<name>A0ABS1IMV5_9GAMM</name>
<sequence length="186" mass="20120">MARAKRSNLMVTLIVLAVVGFFFKSEKPATVDKPSSPPPPIALSQPLSSNQTSPLSPETQAVTQYVNAEKLNVRTAPNGKVVTSLKQGQKVLVHEQRDSWSKITPNTEPARWVSSALLCNTDNCYISNKKQAIAPVVYRSQPKPQPASRSINYSDSGCPCSSGRICIGPRGGRYCITSGGNKRYGV</sequence>
<reference evidence="3 4" key="1">
    <citation type="submission" date="2020-11" db="EMBL/GenBank/DDBJ databases">
        <title>Insectihabitans protaetiae gen. nov. sp. nov. and Insectihabitans allomyrinae sp. nov., isolated from larvae of Protaetia brevitarsis seulensis and Allomyrina dichotoma, respectively.</title>
        <authorList>
            <person name="Lee S.D."/>
            <person name="Byeon Y.-S."/>
            <person name="Kim S.-M."/>
            <person name="Yang H.L."/>
            <person name="Kim I.S."/>
        </authorList>
    </citation>
    <scope>NUCLEOTIDE SEQUENCE [LARGE SCALE GENOMIC DNA]</scope>
    <source>
        <strain evidence="3 4">BWR-B9</strain>
    </source>
</reference>
<feature type="domain" description="SH3b" evidence="2">
    <location>
        <begin position="71"/>
        <end position="118"/>
    </location>
</feature>
<feature type="compositionally biased region" description="Polar residues" evidence="1">
    <location>
        <begin position="45"/>
        <end position="57"/>
    </location>
</feature>
<evidence type="ECO:0000256" key="1">
    <source>
        <dbReference type="SAM" id="MobiDB-lite"/>
    </source>
</evidence>
<accession>A0ABS1IMV5</accession>
<keyword evidence="4" id="KW-1185">Reference proteome</keyword>
<gene>
    <name evidence="3" type="ORF">I2494_05035</name>
</gene>
<organism evidence="3 4">
    <name type="scientific">Limnobaculum allomyrinae</name>
    <dbReference type="NCBI Taxonomy" id="2791986"/>
    <lineage>
        <taxon>Bacteria</taxon>
        <taxon>Pseudomonadati</taxon>
        <taxon>Pseudomonadota</taxon>
        <taxon>Gammaproteobacteria</taxon>
        <taxon>Enterobacterales</taxon>
        <taxon>Budviciaceae</taxon>
        <taxon>Limnobaculum</taxon>
    </lineage>
</organism>